<dbReference type="SUPFAM" id="SSF53955">
    <property type="entry name" value="Lysozyme-like"/>
    <property type="match status" value="1"/>
</dbReference>
<keyword evidence="1" id="KW-0732">Signal</keyword>
<reference evidence="3 4" key="1">
    <citation type="submission" date="2024-01" db="EMBL/GenBank/DDBJ databases">
        <title>Complete genome of Cladobotryum mycophilum ATHUM6906.</title>
        <authorList>
            <person name="Christinaki A.C."/>
            <person name="Myridakis A.I."/>
            <person name="Kouvelis V.N."/>
        </authorList>
    </citation>
    <scope>NUCLEOTIDE SEQUENCE [LARGE SCALE GENOMIC DNA]</scope>
    <source>
        <strain evidence="3 4">ATHUM6906</strain>
    </source>
</reference>
<feature type="signal peptide" evidence="1">
    <location>
        <begin position="1"/>
        <end position="21"/>
    </location>
</feature>
<comment type="caution">
    <text evidence="3">The sequence shown here is derived from an EMBL/GenBank/DDBJ whole genome shotgun (WGS) entry which is preliminary data.</text>
</comment>
<dbReference type="InterPro" id="IPR023346">
    <property type="entry name" value="Lysozyme-like_dom_sf"/>
</dbReference>
<evidence type="ECO:0000313" key="4">
    <source>
        <dbReference type="Proteomes" id="UP001338125"/>
    </source>
</evidence>
<feature type="chain" id="PRO_5045832381" evidence="1">
    <location>
        <begin position="22"/>
        <end position="218"/>
    </location>
</feature>
<evidence type="ECO:0000256" key="1">
    <source>
        <dbReference type="SAM" id="SignalP"/>
    </source>
</evidence>
<proteinExistence type="predicted"/>
<protein>
    <submittedName>
        <fullName evidence="3">SPbeta prophage-derived uncharacterized transglycosylase YomI</fullName>
    </submittedName>
</protein>
<accession>A0ABR0SFR3</accession>
<feature type="domain" description="Transglycosylase SLT" evidence="2">
    <location>
        <begin position="90"/>
        <end position="177"/>
    </location>
</feature>
<dbReference type="InterPro" id="IPR008258">
    <property type="entry name" value="Transglycosylase_SLT_dom_1"/>
</dbReference>
<evidence type="ECO:0000259" key="2">
    <source>
        <dbReference type="Pfam" id="PF01464"/>
    </source>
</evidence>
<evidence type="ECO:0000313" key="3">
    <source>
        <dbReference type="EMBL" id="KAK5990978.1"/>
    </source>
</evidence>
<keyword evidence="4" id="KW-1185">Reference proteome</keyword>
<sequence>MPSSTTYLSVLSALAVGVAVAQLNPNATGACSPSKGGKGACGPNGSEAWLNNGLEGNGWEPPFLDINKLTHITLNAYYNGVGKRCKQYDQYFQAAGKKYNIDPAILAFIAMQESSCNADEGGPTPGLMQCDPGNCQNGSRSCQYPIQDNVNCGAWVLRSALDRFGGNAVHALGSYNGWYTAKDGTGLNGGKGLTKGYPCSAEERDMARHRIWIIFTKH</sequence>
<gene>
    <name evidence="3" type="ORF">PT974_09253</name>
</gene>
<organism evidence="3 4">
    <name type="scientific">Cladobotryum mycophilum</name>
    <dbReference type="NCBI Taxonomy" id="491253"/>
    <lineage>
        <taxon>Eukaryota</taxon>
        <taxon>Fungi</taxon>
        <taxon>Dikarya</taxon>
        <taxon>Ascomycota</taxon>
        <taxon>Pezizomycotina</taxon>
        <taxon>Sordariomycetes</taxon>
        <taxon>Hypocreomycetidae</taxon>
        <taxon>Hypocreales</taxon>
        <taxon>Hypocreaceae</taxon>
        <taxon>Cladobotryum</taxon>
    </lineage>
</organism>
<dbReference type="Pfam" id="PF01464">
    <property type="entry name" value="SLT"/>
    <property type="match status" value="1"/>
</dbReference>
<dbReference type="Gene3D" id="1.10.530.10">
    <property type="match status" value="1"/>
</dbReference>
<name>A0ABR0SFR3_9HYPO</name>
<dbReference type="Proteomes" id="UP001338125">
    <property type="component" value="Unassembled WGS sequence"/>
</dbReference>
<dbReference type="EMBL" id="JAVFKD010000014">
    <property type="protein sequence ID" value="KAK5990978.1"/>
    <property type="molecule type" value="Genomic_DNA"/>
</dbReference>